<sequence length="267" mass="29638">MSIEIQAHRGARAFFAENTLQAFCKAADLGCSVIELDLCVSWDRRIVVSHDPWIETDSVGGSARHWLYSMNSEEIARFDCGVASPRFPLQQGVMAARPLLPEVFATVEAHLQRIGCPDAMIYNLEVKSWPDRDGIAHPSPAEYAALVLRDIAASGIDKRIRLQSFDERMVSEARALMPELTPGLLVEEPSVLDTFPDRLGFVTEYVNPRFDLVDEALVERLHGMGAKVVVWTVNAPEEMLRMQRLGVDGIITDYPEIALHLPGLAGV</sequence>
<name>A0A7C5DFX7_9CHLB</name>
<comment type="caution">
    <text evidence="2">The sequence shown here is derived from an EMBL/GenBank/DDBJ whole genome shotgun (WGS) entry which is preliminary data.</text>
</comment>
<dbReference type="GO" id="GO:0008081">
    <property type="term" value="F:phosphoric diester hydrolase activity"/>
    <property type="evidence" value="ECO:0007669"/>
    <property type="project" value="InterPro"/>
</dbReference>
<organism evidence="2">
    <name type="scientific">Chlorobaculum parvum</name>
    <dbReference type="NCBI Taxonomy" id="274539"/>
    <lineage>
        <taxon>Bacteria</taxon>
        <taxon>Pseudomonadati</taxon>
        <taxon>Chlorobiota</taxon>
        <taxon>Chlorobiia</taxon>
        <taxon>Chlorobiales</taxon>
        <taxon>Chlorobiaceae</taxon>
        <taxon>Chlorobaculum</taxon>
    </lineage>
</organism>
<feature type="domain" description="GP-PDE" evidence="1">
    <location>
        <begin position="3"/>
        <end position="262"/>
    </location>
</feature>
<dbReference type="PANTHER" id="PTHR46211:SF14">
    <property type="entry name" value="GLYCEROPHOSPHODIESTER PHOSPHODIESTERASE"/>
    <property type="match status" value="1"/>
</dbReference>
<dbReference type="InterPro" id="IPR017946">
    <property type="entry name" value="PLC-like_Pdiesterase_TIM-brl"/>
</dbReference>
<evidence type="ECO:0000259" key="1">
    <source>
        <dbReference type="PROSITE" id="PS51704"/>
    </source>
</evidence>
<evidence type="ECO:0000313" key="2">
    <source>
        <dbReference type="EMBL" id="HHE07628.1"/>
    </source>
</evidence>
<dbReference type="SUPFAM" id="SSF51695">
    <property type="entry name" value="PLC-like phosphodiesterases"/>
    <property type="match status" value="1"/>
</dbReference>
<dbReference type="Gene3D" id="3.20.20.190">
    <property type="entry name" value="Phosphatidylinositol (PI) phosphodiesterase"/>
    <property type="match status" value="1"/>
</dbReference>
<dbReference type="AlphaFoldDB" id="A0A7C5DFX7"/>
<proteinExistence type="predicted"/>
<accession>A0A7C5DFX7</accession>
<dbReference type="GO" id="GO:0006629">
    <property type="term" value="P:lipid metabolic process"/>
    <property type="evidence" value="ECO:0007669"/>
    <property type="project" value="InterPro"/>
</dbReference>
<dbReference type="Pfam" id="PF03009">
    <property type="entry name" value="GDPD"/>
    <property type="match status" value="1"/>
</dbReference>
<dbReference type="EMBL" id="DRSK01000103">
    <property type="protein sequence ID" value="HHE07628.1"/>
    <property type="molecule type" value="Genomic_DNA"/>
</dbReference>
<dbReference type="PROSITE" id="PS51704">
    <property type="entry name" value="GP_PDE"/>
    <property type="match status" value="1"/>
</dbReference>
<dbReference type="Proteomes" id="UP000886059">
    <property type="component" value="Unassembled WGS sequence"/>
</dbReference>
<reference evidence="2" key="1">
    <citation type="journal article" date="2020" name="mSystems">
        <title>Genome- and Community-Level Interaction Insights into Carbon Utilization and Element Cycling Functions of Hydrothermarchaeota in Hydrothermal Sediment.</title>
        <authorList>
            <person name="Zhou Z."/>
            <person name="Liu Y."/>
            <person name="Xu W."/>
            <person name="Pan J."/>
            <person name="Luo Z.H."/>
            <person name="Li M."/>
        </authorList>
    </citation>
    <scope>NUCLEOTIDE SEQUENCE [LARGE SCALE GENOMIC DNA]</scope>
    <source>
        <strain evidence="2">HyVt-628</strain>
    </source>
</reference>
<dbReference type="PANTHER" id="PTHR46211">
    <property type="entry name" value="GLYCEROPHOSPHORYL DIESTER PHOSPHODIESTERASE"/>
    <property type="match status" value="1"/>
</dbReference>
<gene>
    <name evidence="2" type="ORF">ENL01_01735</name>
</gene>
<protein>
    <submittedName>
        <fullName evidence="2">Glycerophosphodiester phosphodiesterase</fullName>
    </submittedName>
</protein>
<dbReference type="InterPro" id="IPR030395">
    <property type="entry name" value="GP_PDE_dom"/>
</dbReference>